<name>A0A5B8M6S6_9MICO</name>
<dbReference type="PROSITE" id="PS51459">
    <property type="entry name" value="FIDO"/>
    <property type="match status" value="1"/>
</dbReference>
<gene>
    <name evidence="4" type="ORF">FPZ11_17365</name>
</gene>
<evidence type="ECO:0000256" key="2">
    <source>
        <dbReference type="PIRSR" id="PIRSR640198-2"/>
    </source>
</evidence>
<dbReference type="OrthoDB" id="9813719at2"/>
<organism evidence="4 5">
    <name type="scientific">Humibacter ginsenosidimutans</name>
    <dbReference type="NCBI Taxonomy" id="2599293"/>
    <lineage>
        <taxon>Bacteria</taxon>
        <taxon>Bacillati</taxon>
        <taxon>Actinomycetota</taxon>
        <taxon>Actinomycetes</taxon>
        <taxon>Micrococcales</taxon>
        <taxon>Microbacteriaceae</taxon>
        <taxon>Humibacter</taxon>
    </lineage>
</organism>
<dbReference type="InterPro" id="IPR036597">
    <property type="entry name" value="Fido-like_dom_sf"/>
</dbReference>
<dbReference type="PANTHER" id="PTHR13504">
    <property type="entry name" value="FIDO DOMAIN-CONTAINING PROTEIN DDB_G0283145"/>
    <property type="match status" value="1"/>
</dbReference>
<dbReference type="GO" id="GO:0005524">
    <property type="term" value="F:ATP binding"/>
    <property type="evidence" value="ECO:0007669"/>
    <property type="project" value="UniProtKB-KW"/>
</dbReference>
<dbReference type="InterPro" id="IPR040198">
    <property type="entry name" value="Fido_containing"/>
</dbReference>
<dbReference type="KEGG" id="huw:FPZ11_17365"/>
<evidence type="ECO:0000313" key="5">
    <source>
        <dbReference type="Proteomes" id="UP000320216"/>
    </source>
</evidence>
<feature type="active site" evidence="1">
    <location>
        <position position="244"/>
    </location>
</feature>
<dbReference type="Gene3D" id="1.10.3290.10">
    <property type="entry name" value="Fido-like domain"/>
    <property type="match status" value="1"/>
</dbReference>
<evidence type="ECO:0000259" key="3">
    <source>
        <dbReference type="PROSITE" id="PS51459"/>
    </source>
</evidence>
<proteinExistence type="predicted"/>
<dbReference type="Proteomes" id="UP000320216">
    <property type="component" value="Chromosome"/>
</dbReference>
<keyword evidence="5" id="KW-1185">Reference proteome</keyword>
<dbReference type="EMBL" id="CP042305">
    <property type="protein sequence ID" value="QDZ16287.1"/>
    <property type="molecule type" value="Genomic_DNA"/>
</dbReference>
<feature type="binding site" evidence="2">
    <location>
        <begin position="248"/>
        <end position="255"/>
    </location>
    <ligand>
        <name>ATP</name>
        <dbReference type="ChEBI" id="CHEBI:30616"/>
    </ligand>
</feature>
<dbReference type="Pfam" id="PF02661">
    <property type="entry name" value="Fic"/>
    <property type="match status" value="1"/>
</dbReference>
<protein>
    <submittedName>
        <fullName evidence="4">Fic family protein</fullName>
    </submittedName>
</protein>
<reference evidence="4 5" key="1">
    <citation type="submission" date="2019-07" db="EMBL/GenBank/DDBJ databases">
        <title>Full genome sequence of Humibacter sp. WJ7-1.</title>
        <authorList>
            <person name="Im W.-T."/>
        </authorList>
    </citation>
    <scope>NUCLEOTIDE SEQUENCE [LARGE SCALE GENOMIC DNA]</scope>
    <source>
        <strain evidence="4 5">WJ7-1</strain>
    </source>
</reference>
<sequence length="423" mass="45583">MPLSVDNEYAVPTTVGGSVVESAVSSWPAVTYEDRRWVTSFARGEVSGRQWIQMQQPYAAAVTPEVADRKVSINSQLLADAEEASVLLSRFDSRAGATVLPFESILLRSESASSSQIENLTSSARAVAEAELGERDHGNAALIVRNVRALSAALELADELSDETIVAMQAALLAESAPEKTGEYRVEQVWIGGNAVSPHRADFIPPVAERVPSAMHDLLGFARRTDVPVIAHVAIAHAQFETIHPFLDGNGRTGRALVQSLLRRRGTTLNVAVPVSAGLLHDLDAYFAALTAYRAGDIEPIVTVFVDAAGEAVRNGNLLFDDIRTIREEYDAALSGLRSDAAARRVAGVAFEHPVVNVVLLQQHLGIADQTAYRAIDTLVERGILTPARPGRRNRSWAASDITDALDRFAARAGRREGVRAGR</sequence>
<evidence type="ECO:0000256" key="1">
    <source>
        <dbReference type="PIRSR" id="PIRSR640198-1"/>
    </source>
</evidence>
<dbReference type="PANTHER" id="PTHR13504:SF38">
    <property type="entry name" value="FIDO DOMAIN-CONTAINING PROTEIN"/>
    <property type="match status" value="1"/>
</dbReference>
<dbReference type="InterPro" id="IPR003812">
    <property type="entry name" value="Fido"/>
</dbReference>
<dbReference type="AlphaFoldDB" id="A0A5B8M6S6"/>
<dbReference type="SUPFAM" id="SSF140931">
    <property type="entry name" value="Fic-like"/>
    <property type="match status" value="1"/>
</dbReference>
<keyword evidence="2" id="KW-0067">ATP-binding</keyword>
<accession>A0A5B8M6S6</accession>
<keyword evidence="2" id="KW-0547">Nucleotide-binding</keyword>
<evidence type="ECO:0000313" key="4">
    <source>
        <dbReference type="EMBL" id="QDZ16287.1"/>
    </source>
</evidence>
<feature type="domain" description="Fido" evidence="3">
    <location>
        <begin position="160"/>
        <end position="307"/>
    </location>
</feature>